<evidence type="ECO:0000256" key="1">
    <source>
        <dbReference type="SAM" id="MobiDB-lite"/>
    </source>
</evidence>
<dbReference type="Proteomes" id="UP000697998">
    <property type="component" value="Unassembled WGS sequence"/>
</dbReference>
<comment type="caution">
    <text evidence="2">The sequence shown here is derived from an EMBL/GenBank/DDBJ whole genome shotgun (WGS) entry which is preliminary data.</text>
</comment>
<reference evidence="2 3" key="1">
    <citation type="submission" date="2020-10" db="EMBL/GenBank/DDBJ databases">
        <title>Connecting structure to function with the recovery of over 1000 high-quality activated sludge metagenome-assembled genomes encoding full-length rRNA genes using long-read sequencing.</title>
        <authorList>
            <person name="Singleton C.M."/>
            <person name="Petriglieri F."/>
            <person name="Kristensen J.M."/>
            <person name="Kirkegaard R.H."/>
            <person name="Michaelsen T.Y."/>
            <person name="Andersen M.H."/>
            <person name="Karst S.M."/>
            <person name="Dueholm M.S."/>
            <person name="Nielsen P.H."/>
            <person name="Albertsen M."/>
        </authorList>
    </citation>
    <scope>NUCLEOTIDE SEQUENCE [LARGE SCALE GENOMIC DNA]</scope>
    <source>
        <strain evidence="2">EsbW_18-Q3-R4-48_BATAC.285</strain>
    </source>
</reference>
<evidence type="ECO:0000313" key="2">
    <source>
        <dbReference type="EMBL" id="MBK7676813.1"/>
    </source>
</evidence>
<organism evidence="2 3">
    <name type="scientific">Candidatus Accumulibacter proximus</name>
    <dbReference type="NCBI Taxonomy" id="2954385"/>
    <lineage>
        <taxon>Bacteria</taxon>
        <taxon>Pseudomonadati</taxon>
        <taxon>Pseudomonadota</taxon>
        <taxon>Betaproteobacteria</taxon>
        <taxon>Candidatus Accumulibacter</taxon>
    </lineage>
</organism>
<evidence type="ECO:0000313" key="3">
    <source>
        <dbReference type="Proteomes" id="UP000697998"/>
    </source>
</evidence>
<sequence>MATRGFAVSKLIDSQATQAAMVSGIQSLIAAAVSGDVVVITFSGHGTTCRIPTATRSMASMRRSVRTTFRPAVRPDRRRDQYAVQRAKGGVRLVLISDSCHSGDRDAGFLPARFPAWLATCCWPGARKDQTTSVTTRESAVGPAVPSLTMRSRH</sequence>
<protein>
    <submittedName>
        <fullName evidence="2">Caspase family protein</fullName>
    </submittedName>
</protein>
<name>A0A935Q2P6_9PROT</name>
<accession>A0A935Q2P6</accession>
<proteinExistence type="predicted"/>
<dbReference type="Gene3D" id="3.40.50.1460">
    <property type="match status" value="1"/>
</dbReference>
<feature type="region of interest" description="Disordered" evidence="1">
    <location>
        <begin position="132"/>
        <end position="154"/>
    </location>
</feature>
<dbReference type="EMBL" id="JADJMH010000026">
    <property type="protein sequence ID" value="MBK7676813.1"/>
    <property type="molecule type" value="Genomic_DNA"/>
</dbReference>
<dbReference type="AlphaFoldDB" id="A0A935Q2P6"/>
<gene>
    <name evidence="2" type="ORF">IPJ27_19775</name>
</gene>